<evidence type="ECO:0000313" key="1">
    <source>
        <dbReference type="EMBL" id="TWT41486.1"/>
    </source>
</evidence>
<dbReference type="EMBL" id="SIHI01000043">
    <property type="protein sequence ID" value="TWT41486.1"/>
    <property type="molecule type" value="Genomic_DNA"/>
</dbReference>
<gene>
    <name evidence="1" type="ORF">KOR42_47570</name>
</gene>
<evidence type="ECO:0000313" key="2">
    <source>
        <dbReference type="Proteomes" id="UP000317243"/>
    </source>
</evidence>
<proteinExistence type="predicted"/>
<comment type="caution">
    <text evidence="1">The sequence shown here is derived from an EMBL/GenBank/DDBJ whole genome shotgun (WGS) entry which is preliminary data.</text>
</comment>
<dbReference type="Proteomes" id="UP000317243">
    <property type="component" value="Unassembled WGS sequence"/>
</dbReference>
<dbReference type="AlphaFoldDB" id="A0A5C5VS74"/>
<sequence length="95" mass="11276">MTSILETSAFPHEEIPDSLRRHRMNQQTISKVYRGRGVDQDAVDPRHFDQVSHASFQTWLTTDMRDGTFTNYRLHQIVMEVFEKILTELQLRTLR</sequence>
<organism evidence="1 2">
    <name type="scientific">Thalassoglobus neptunius</name>
    <dbReference type="NCBI Taxonomy" id="1938619"/>
    <lineage>
        <taxon>Bacteria</taxon>
        <taxon>Pseudomonadati</taxon>
        <taxon>Planctomycetota</taxon>
        <taxon>Planctomycetia</taxon>
        <taxon>Planctomycetales</taxon>
        <taxon>Planctomycetaceae</taxon>
        <taxon>Thalassoglobus</taxon>
    </lineage>
</organism>
<name>A0A5C5VS74_9PLAN</name>
<accession>A0A5C5VS74</accession>
<keyword evidence="2" id="KW-1185">Reference proteome</keyword>
<reference evidence="1 2" key="1">
    <citation type="submission" date="2019-02" db="EMBL/GenBank/DDBJ databases">
        <title>Deep-cultivation of Planctomycetes and their phenomic and genomic characterization uncovers novel biology.</title>
        <authorList>
            <person name="Wiegand S."/>
            <person name="Jogler M."/>
            <person name="Boedeker C."/>
            <person name="Pinto D."/>
            <person name="Vollmers J."/>
            <person name="Rivas-Marin E."/>
            <person name="Kohn T."/>
            <person name="Peeters S.H."/>
            <person name="Heuer A."/>
            <person name="Rast P."/>
            <person name="Oberbeckmann S."/>
            <person name="Bunk B."/>
            <person name="Jeske O."/>
            <person name="Meyerdierks A."/>
            <person name="Storesund J.E."/>
            <person name="Kallscheuer N."/>
            <person name="Luecker S."/>
            <person name="Lage O.M."/>
            <person name="Pohl T."/>
            <person name="Merkel B.J."/>
            <person name="Hornburger P."/>
            <person name="Mueller R.-W."/>
            <person name="Bruemmer F."/>
            <person name="Labrenz M."/>
            <person name="Spormann A.M."/>
            <person name="Op Den Camp H."/>
            <person name="Overmann J."/>
            <person name="Amann R."/>
            <person name="Jetten M.S.M."/>
            <person name="Mascher T."/>
            <person name="Medema M.H."/>
            <person name="Devos D.P."/>
            <person name="Kaster A.-K."/>
            <person name="Ovreas L."/>
            <person name="Rohde M."/>
            <person name="Galperin M.Y."/>
            <person name="Jogler C."/>
        </authorList>
    </citation>
    <scope>NUCLEOTIDE SEQUENCE [LARGE SCALE GENOMIC DNA]</scope>
    <source>
        <strain evidence="1 2">KOR42</strain>
    </source>
</reference>
<protein>
    <submittedName>
        <fullName evidence="1">Uncharacterized protein</fullName>
    </submittedName>
</protein>